<organism evidence="1 2">
    <name type="scientific">Morus notabilis</name>
    <dbReference type="NCBI Taxonomy" id="981085"/>
    <lineage>
        <taxon>Eukaryota</taxon>
        <taxon>Viridiplantae</taxon>
        <taxon>Streptophyta</taxon>
        <taxon>Embryophyta</taxon>
        <taxon>Tracheophyta</taxon>
        <taxon>Spermatophyta</taxon>
        <taxon>Magnoliopsida</taxon>
        <taxon>eudicotyledons</taxon>
        <taxon>Gunneridae</taxon>
        <taxon>Pentapetalae</taxon>
        <taxon>rosids</taxon>
        <taxon>fabids</taxon>
        <taxon>Rosales</taxon>
        <taxon>Moraceae</taxon>
        <taxon>Moreae</taxon>
        <taxon>Morus</taxon>
    </lineage>
</organism>
<proteinExistence type="predicted"/>
<reference evidence="2" key="1">
    <citation type="submission" date="2013-01" db="EMBL/GenBank/DDBJ databases">
        <title>Draft Genome Sequence of a Mulberry Tree, Morus notabilis C.K. Schneid.</title>
        <authorList>
            <person name="He N."/>
            <person name="Zhao S."/>
        </authorList>
    </citation>
    <scope>NUCLEOTIDE SEQUENCE</scope>
</reference>
<evidence type="ECO:0000313" key="2">
    <source>
        <dbReference type="Proteomes" id="UP000030645"/>
    </source>
</evidence>
<evidence type="ECO:0000313" key="1">
    <source>
        <dbReference type="EMBL" id="EXB96453.1"/>
    </source>
</evidence>
<protein>
    <submittedName>
        <fullName evidence="1">Uncharacterized protein</fullName>
    </submittedName>
</protein>
<accession>W9SAT6</accession>
<dbReference type="EMBL" id="KE345240">
    <property type="protein sequence ID" value="EXB96453.1"/>
    <property type="molecule type" value="Genomic_DNA"/>
</dbReference>
<name>W9SAT6_9ROSA</name>
<gene>
    <name evidence="1" type="ORF">L484_001033</name>
</gene>
<sequence>MYSFPFDASGLTSLTSLKLCGVRILKPHTTSINLPKLVSLALEKVETNDVELNNLDRLLFR</sequence>
<keyword evidence="2" id="KW-1185">Reference proteome</keyword>
<dbReference type="AlphaFoldDB" id="W9SAT6"/>
<dbReference type="Proteomes" id="UP000030645">
    <property type="component" value="Unassembled WGS sequence"/>
</dbReference>